<evidence type="ECO:0000256" key="12">
    <source>
        <dbReference type="ARBA" id="ARBA00029523"/>
    </source>
</evidence>
<evidence type="ECO:0000256" key="5">
    <source>
        <dbReference type="ARBA" id="ARBA00022759"/>
    </source>
</evidence>
<dbReference type="PIRSF" id="PIRSF037785">
    <property type="entry name" value="RecU"/>
    <property type="match status" value="1"/>
</dbReference>
<keyword evidence="4 13" id="KW-0479">Metal-binding</keyword>
<dbReference type="GO" id="GO:0000287">
    <property type="term" value="F:magnesium ion binding"/>
    <property type="evidence" value="ECO:0007669"/>
    <property type="project" value="UniProtKB-UniRule"/>
</dbReference>
<comment type="function">
    <text evidence="13">Endonuclease that resolves Holliday junction intermediates in genetic recombination. Cleaves mobile four-strand junctions by introducing symmetrical nicks in paired strands. Promotes annealing of linear ssDNA with homologous dsDNA. Required for DNA repair, homologous recombination and chromosome segregation.</text>
</comment>
<dbReference type="NCBIfam" id="TIGR00648">
    <property type="entry name" value="recU"/>
    <property type="match status" value="1"/>
</dbReference>
<dbReference type="GO" id="GO:0005737">
    <property type="term" value="C:cytoplasm"/>
    <property type="evidence" value="ECO:0007669"/>
    <property type="project" value="UniProtKB-SubCell"/>
</dbReference>
<dbReference type="NCBIfam" id="NF002584">
    <property type="entry name" value="PRK02234.1-5"/>
    <property type="match status" value="1"/>
</dbReference>
<dbReference type="Proteomes" id="UP000500890">
    <property type="component" value="Chromosome"/>
</dbReference>
<dbReference type="KEGG" id="vah:G7081_05070"/>
<dbReference type="SUPFAM" id="SSF52980">
    <property type="entry name" value="Restriction endonuclease-like"/>
    <property type="match status" value="1"/>
</dbReference>
<dbReference type="RefSeq" id="WP_166007874.1">
    <property type="nucleotide sequence ID" value="NZ_CP049886.1"/>
</dbReference>
<keyword evidence="3 13" id="KW-0540">Nuclease</keyword>
<protein>
    <recommendedName>
        <fullName evidence="12 13">Holliday junction resolvase RecU</fullName>
        <ecNumber evidence="13 14">3.1.21.10</ecNumber>
    </recommendedName>
    <alternativeName>
        <fullName evidence="13">Recombination protein U homolog</fullName>
    </alternativeName>
</protein>
<feature type="compositionally biased region" description="Polar residues" evidence="15">
    <location>
        <begin position="9"/>
        <end position="28"/>
    </location>
</feature>
<sequence length="208" mass="24009">MTIKYPNGRTPSNHGGNSLKKQVKPTLSHSHRNRGMSFEEMINSSNLYYREKGLAVIHKKPTPVQIVKVNYPNRSAAVITEAYFKEASTTDYNGIYQGHYLDFEAKETKNKTSFPLNNFHHHQMEHMRHCLKQQGVIFVLIWFSSLKRCFMLPADILLDYWDSQSDQRKSIPLTDFEQKAEELKIGIAPTIPYLESLTTMIKGDSINE</sequence>
<keyword evidence="10 13" id="KW-0234">DNA repair</keyword>
<comment type="cofactor">
    <cofactor evidence="13">
        <name>Mg(2+)</name>
        <dbReference type="ChEBI" id="CHEBI:18420"/>
    </cofactor>
    <text evidence="13">Binds 1 Mg(2+) ion per subunit.</text>
</comment>
<dbReference type="InterPro" id="IPR011856">
    <property type="entry name" value="tRNA_endonuc-like_dom_sf"/>
</dbReference>
<evidence type="ECO:0000313" key="16">
    <source>
        <dbReference type="EMBL" id="QIL46485.1"/>
    </source>
</evidence>
<dbReference type="Gene3D" id="3.40.1350.10">
    <property type="match status" value="1"/>
</dbReference>
<feature type="region of interest" description="Disordered" evidence="15">
    <location>
        <begin position="1"/>
        <end position="32"/>
    </location>
</feature>
<dbReference type="EC" id="3.1.21.10" evidence="13 14"/>
<evidence type="ECO:0000256" key="2">
    <source>
        <dbReference type="ARBA" id="ARBA00022490"/>
    </source>
</evidence>
<dbReference type="InterPro" id="IPR011335">
    <property type="entry name" value="Restrct_endonuc-II-like"/>
</dbReference>
<feature type="site" description="Transition state stabilizer" evidence="13">
    <location>
        <position position="106"/>
    </location>
</feature>
<evidence type="ECO:0000256" key="7">
    <source>
        <dbReference type="ARBA" id="ARBA00022801"/>
    </source>
</evidence>
<keyword evidence="17" id="KW-1185">Reference proteome</keyword>
<evidence type="ECO:0000256" key="10">
    <source>
        <dbReference type="ARBA" id="ARBA00023204"/>
    </source>
</evidence>
<reference evidence="16 17" key="1">
    <citation type="submission" date="2020-03" db="EMBL/GenBank/DDBJ databases">
        <title>Vagococcus sp. nov., isolated from beetles.</title>
        <authorList>
            <person name="Hyun D.-W."/>
            <person name="Bae J.-W."/>
        </authorList>
    </citation>
    <scope>NUCLEOTIDE SEQUENCE [LARGE SCALE GENOMIC DNA]</scope>
    <source>
        <strain evidence="16 17">HDW17A</strain>
    </source>
</reference>
<dbReference type="GO" id="GO:0007059">
    <property type="term" value="P:chromosome segregation"/>
    <property type="evidence" value="ECO:0007669"/>
    <property type="project" value="UniProtKB-UniRule"/>
</dbReference>
<keyword evidence="2 13" id="KW-0963">Cytoplasm</keyword>
<comment type="similarity">
    <text evidence="11 13">Belongs to the RecU family.</text>
</comment>
<dbReference type="CDD" id="cd22354">
    <property type="entry name" value="RecU-like"/>
    <property type="match status" value="1"/>
</dbReference>
<keyword evidence="8 13" id="KW-0460">Magnesium</keyword>
<comment type="catalytic activity">
    <reaction evidence="13">
        <text>Endonucleolytic cleavage at a junction such as a reciprocal single-stranded crossover between two homologous DNA duplexes (Holliday junction).</text>
        <dbReference type="EC" id="3.1.21.10"/>
    </reaction>
</comment>
<organism evidence="16 17">
    <name type="scientific">Vagococcus coleopterorum</name>
    <dbReference type="NCBI Taxonomy" id="2714946"/>
    <lineage>
        <taxon>Bacteria</taxon>
        <taxon>Bacillati</taxon>
        <taxon>Bacillota</taxon>
        <taxon>Bacilli</taxon>
        <taxon>Lactobacillales</taxon>
        <taxon>Enterococcaceae</taxon>
        <taxon>Vagococcus</taxon>
    </lineage>
</organism>
<dbReference type="Pfam" id="PF03838">
    <property type="entry name" value="RecU"/>
    <property type="match status" value="1"/>
</dbReference>
<dbReference type="AlphaFoldDB" id="A0A6G8ANI1"/>
<dbReference type="HAMAP" id="MF_00130">
    <property type="entry name" value="RecU"/>
    <property type="match status" value="1"/>
</dbReference>
<dbReference type="GO" id="GO:0008821">
    <property type="term" value="F:crossover junction DNA endonuclease activity"/>
    <property type="evidence" value="ECO:0007669"/>
    <property type="project" value="UniProtKB-EC"/>
</dbReference>
<gene>
    <name evidence="13 16" type="primary">recU</name>
    <name evidence="16" type="ORF">G7081_05070</name>
</gene>
<comment type="subcellular location">
    <subcellularLocation>
        <location evidence="1 13">Cytoplasm</location>
    </subcellularLocation>
</comment>
<evidence type="ECO:0000256" key="11">
    <source>
        <dbReference type="ARBA" id="ARBA00023447"/>
    </source>
</evidence>
<evidence type="ECO:0000256" key="15">
    <source>
        <dbReference type="SAM" id="MobiDB-lite"/>
    </source>
</evidence>
<evidence type="ECO:0000313" key="17">
    <source>
        <dbReference type="Proteomes" id="UP000500890"/>
    </source>
</evidence>
<feature type="binding site" evidence="13">
    <location>
        <position position="104"/>
    </location>
    <ligand>
        <name>Mg(2+)</name>
        <dbReference type="ChEBI" id="CHEBI:18420"/>
    </ligand>
</feature>
<evidence type="ECO:0000256" key="4">
    <source>
        <dbReference type="ARBA" id="ARBA00022723"/>
    </source>
</evidence>
<evidence type="ECO:0000256" key="8">
    <source>
        <dbReference type="ARBA" id="ARBA00022842"/>
    </source>
</evidence>
<evidence type="ECO:0000256" key="13">
    <source>
        <dbReference type="HAMAP-Rule" id="MF_00130"/>
    </source>
</evidence>
<dbReference type="GO" id="GO:0006310">
    <property type="term" value="P:DNA recombination"/>
    <property type="evidence" value="ECO:0007669"/>
    <property type="project" value="UniProtKB-UniRule"/>
</dbReference>
<evidence type="ECO:0000256" key="9">
    <source>
        <dbReference type="ARBA" id="ARBA00023172"/>
    </source>
</evidence>
<feature type="binding site" evidence="13">
    <location>
        <position position="123"/>
    </location>
    <ligand>
        <name>Mg(2+)</name>
        <dbReference type="ChEBI" id="CHEBI:18420"/>
    </ligand>
</feature>
<evidence type="ECO:0000256" key="6">
    <source>
        <dbReference type="ARBA" id="ARBA00022763"/>
    </source>
</evidence>
<evidence type="ECO:0000256" key="1">
    <source>
        <dbReference type="ARBA" id="ARBA00004496"/>
    </source>
</evidence>
<name>A0A6G8ANI1_9ENTE</name>
<keyword evidence="7 13" id="KW-0378">Hydrolase</keyword>
<dbReference type="EMBL" id="CP049886">
    <property type="protein sequence ID" value="QIL46485.1"/>
    <property type="molecule type" value="Genomic_DNA"/>
</dbReference>
<dbReference type="InterPro" id="IPR004612">
    <property type="entry name" value="Resolv_RecU"/>
</dbReference>
<keyword evidence="5 13" id="KW-0255">Endonuclease</keyword>
<dbReference type="GO" id="GO:0006281">
    <property type="term" value="P:DNA repair"/>
    <property type="evidence" value="ECO:0007669"/>
    <property type="project" value="UniProtKB-UniRule"/>
</dbReference>
<proteinExistence type="inferred from homology"/>
<accession>A0A6G8ANI1</accession>
<keyword evidence="6 13" id="KW-0227">DNA damage</keyword>
<feature type="binding site" evidence="13">
    <location>
        <position position="91"/>
    </location>
    <ligand>
        <name>Mg(2+)</name>
        <dbReference type="ChEBI" id="CHEBI:18420"/>
    </ligand>
</feature>
<evidence type="ECO:0000256" key="14">
    <source>
        <dbReference type="NCBIfam" id="TIGR00648"/>
    </source>
</evidence>
<feature type="binding site" evidence="13">
    <location>
        <position position="89"/>
    </location>
    <ligand>
        <name>Mg(2+)</name>
        <dbReference type="ChEBI" id="CHEBI:18420"/>
    </ligand>
</feature>
<dbReference type="GO" id="GO:0003676">
    <property type="term" value="F:nucleic acid binding"/>
    <property type="evidence" value="ECO:0007669"/>
    <property type="project" value="InterPro"/>
</dbReference>
<keyword evidence="9 13" id="KW-0233">DNA recombination</keyword>
<evidence type="ECO:0000256" key="3">
    <source>
        <dbReference type="ARBA" id="ARBA00022722"/>
    </source>
</evidence>